<keyword evidence="3" id="KW-1185">Reference proteome</keyword>
<dbReference type="Proteomes" id="UP001374535">
    <property type="component" value="Chromosome 3"/>
</dbReference>
<accession>A0AAQ3S2T7</accession>
<reference evidence="2 3" key="1">
    <citation type="journal article" date="2023" name="Life. Sci Alliance">
        <title>Evolutionary insights into 3D genome organization and epigenetic landscape of Vigna mungo.</title>
        <authorList>
            <person name="Junaid A."/>
            <person name="Singh B."/>
            <person name="Bhatia S."/>
        </authorList>
    </citation>
    <scope>NUCLEOTIDE SEQUENCE [LARGE SCALE GENOMIC DNA]</scope>
    <source>
        <strain evidence="2">Urdbean</strain>
    </source>
</reference>
<dbReference type="AlphaFoldDB" id="A0AAQ3S2T7"/>
<proteinExistence type="predicted"/>
<protein>
    <recommendedName>
        <fullName evidence="1">PB1-like domain-containing protein</fullName>
    </recommendedName>
</protein>
<evidence type="ECO:0000313" key="2">
    <source>
        <dbReference type="EMBL" id="WVZ17214.1"/>
    </source>
</evidence>
<dbReference type="Pfam" id="PF26130">
    <property type="entry name" value="PB1-like"/>
    <property type="match status" value="1"/>
</dbReference>
<dbReference type="InterPro" id="IPR058594">
    <property type="entry name" value="PB1-like_dom_pln"/>
</dbReference>
<gene>
    <name evidence="2" type="ORF">V8G54_010196</name>
</gene>
<evidence type="ECO:0000259" key="1">
    <source>
        <dbReference type="Pfam" id="PF26130"/>
    </source>
</evidence>
<sequence>MCVAHLTNLQQQNDILALNLKRENFNVIFDQDILSYFLVVSVVKRLGYVGFKELWYCVEGGSILDNRLKTFYDDIRVMHMANLARLSGQVHVFVVHIVSEPYVIQLLEYVLDDTCEGEVEFVLPDSGQCVGISDDECERQSEIQYERGVDDDGKSERQGEVGHYEENVGVLEDKGQGHGLVEVVDCEGDVTDTQEICDYDDHGDVSDYERTSIVKEEFYVRSWSSCGDDDNVDVNSERMEGLVDINSGNVEVDVQSLSDQYGGLSWTHMLDNDFDDNISCGSAVKTGHPA</sequence>
<dbReference type="EMBL" id="CP144698">
    <property type="protein sequence ID" value="WVZ17214.1"/>
    <property type="molecule type" value="Genomic_DNA"/>
</dbReference>
<evidence type="ECO:0000313" key="3">
    <source>
        <dbReference type="Proteomes" id="UP001374535"/>
    </source>
</evidence>
<feature type="domain" description="PB1-like" evidence="1">
    <location>
        <begin position="23"/>
        <end position="96"/>
    </location>
</feature>
<name>A0AAQ3S2T7_VIGMU</name>
<organism evidence="2 3">
    <name type="scientific">Vigna mungo</name>
    <name type="common">Black gram</name>
    <name type="synonym">Phaseolus mungo</name>
    <dbReference type="NCBI Taxonomy" id="3915"/>
    <lineage>
        <taxon>Eukaryota</taxon>
        <taxon>Viridiplantae</taxon>
        <taxon>Streptophyta</taxon>
        <taxon>Embryophyta</taxon>
        <taxon>Tracheophyta</taxon>
        <taxon>Spermatophyta</taxon>
        <taxon>Magnoliopsida</taxon>
        <taxon>eudicotyledons</taxon>
        <taxon>Gunneridae</taxon>
        <taxon>Pentapetalae</taxon>
        <taxon>rosids</taxon>
        <taxon>fabids</taxon>
        <taxon>Fabales</taxon>
        <taxon>Fabaceae</taxon>
        <taxon>Papilionoideae</taxon>
        <taxon>50 kb inversion clade</taxon>
        <taxon>NPAAA clade</taxon>
        <taxon>indigoferoid/millettioid clade</taxon>
        <taxon>Phaseoleae</taxon>
        <taxon>Vigna</taxon>
    </lineage>
</organism>